<accession>A0A0G0JJD6</accession>
<protein>
    <submittedName>
        <fullName evidence="1">Uncharacterized protein</fullName>
    </submittedName>
</protein>
<organism evidence="1 2">
    <name type="scientific">Candidatus Daviesbacteria bacterium GW2011_GWA2_38_24</name>
    <dbReference type="NCBI Taxonomy" id="1618422"/>
    <lineage>
        <taxon>Bacteria</taxon>
        <taxon>Candidatus Daviesiibacteriota</taxon>
    </lineage>
</organism>
<dbReference type="AlphaFoldDB" id="A0A0G0JJD6"/>
<reference evidence="1 2" key="1">
    <citation type="journal article" date="2015" name="Nature">
        <title>rRNA introns, odd ribosomes, and small enigmatic genomes across a large radiation of phyla.</title>
        <authorList>
            <person name="Brown C.T."/>
            <person name="Hug L.A."/>
            <person name="Thomas B.C."/>
            <person name="Sharon I."/>
            <person name="Castelle C.J."/>
            <person name="Singh A."/>
            <person name="Wilkins M.J."/>
            <person name="Williams K.H."/>
            <person name="Banfield J.F."/>
        </authorList>
    </citation>
    <scope>NUCLEOTIDE SEQUENCE [LARGE SCALE GENOMIC DNA]</scope>
</reference>
<evidence type="ECO:0000313" key="2">
    <source>
        <dbReference type="Proteomes" id="UP000034235"/>
    </source>
</evidence>
<evidence type="ECO:0000313" key="1">
    <source>
        <dbReference type="EMBL" id="KKQ66957.1"/>
    </source>
</evidence>
<dbReference type="EMBL" id="LBUP01000002">
    <property type="protein sequence ID" value="KKQ66957.1"/>
    <property type="molecule type" value="Genomic_DNA"/>
</dbReference>
<dbReference type="Proteomes" id="UP000034235">
    <property type="component" value="Unassembled WGS sequence"/>
</dbReference>
<comment type="caution">
    <text evidence="1">The sequence shown here is derived from an EMBL/GenBank/DDBJ whole genome shotgun (WGS) entry which is preliminary data.</text>
</comment>
<proteinExistence type="predicted"/>
<name>A0A0G0JJD6_9BACT</name>
<gene>
    <name evidence="1" type="ORF">US86_C0002G0074</name>
</gene>
<sequence>MNYKGVIIEESLGNKDVLKLIKVLSTKVEKVTKSHQTLWLSQWTLHTVEIPEEKAELVANQLSKDLETEHEWYADFKNSASHYIIFRNKVFKVNRNKSEEYEVVKKYGISLGIPDHQLDFSPDVQV</sequence>